<keyword evidence="1" id="KW-0732">Signal</keyword>
<name>A0A1T8KIF9_9MYCO</name>
<feature type="signal peptide" evidence="1">
    <location>
        <begin position="1"/>
        <end position="19"/>
    </location>
</feature>
<dbReference type="RefSeq" id="WP_079626509.1">
    <property type="nucleotide sequence ID" value="NZ_FVGW01000002.1"/>
</dbReference>
<feature type="chain" id="PRO_5012979127" description="DUF732 domain-containing protein" evidence="1">
    <location>
        <begin position="20"/>
        <end position="99"/>
    </location>
</feature>
<proteinExistence type="predicted"/>
<evidence type="ECO:0008006" key="4">
    <source>
        <dbReference type="Google" id="ProtNLM"/>
    </source>
</evidence>
<evidence type="ECO:0000313" key="3">
    <source>
        <dbReference type="Proteomes" id="UP000190074"/>
    </source>
</evidence>
<dbReference type="Proteomes" id="UP000190074">
    <property type="component" value="Unassembled WGS sequence"/>
</dbReference>
<dbReference type="AlphaFoldDB" id="A0A1T8KIF9"/>
<evidence type="ECO:0000256" key="1">
    <source>
        <dbReference type="SAM" id="SignalP"/>
    </source>
</evidence>
<evidence type="ECO:0000313" key="2">
    <source>
        <dbReference type="EMBL" id="SKL82327.1"/>
    </source>
</evidence>
<sequence>MIRLLSVVVVAFWLGMASAAPVAADPANDAAKNVGGALCIAIGADPTFKGLNRIGEALHQRGFSYPDAGRVVRLSVDAYCPWQQPLLDLYVKSARWRTA</sequence>
<reference evidence="2 3" key="1">
    <citation type="submission" date="2016-11" db="EMBL/GenBank/DDBJ databases">
        <authorList>
            <consortium name="Pathogen Informatics"/>
        </authorList>
    </citation>
    <scope>NUCLEOTIDE SEQUENCE [LARGE SCALE GENOMIC DNA]</scope>
    <source>
        <strain evidence="2 3">911</strain>
    </source>
</reference>
<accession>A0A1T8KIF9</accession>
<dbReference type="EMBL" id="FVGW01000002">
    <property type="protein sequence ID" value="SKL82327.1"/>
    <property type="molecule type" value="Genomic_DNA"/>
</dbReference>
<gene>
    <name evidence="2" type="ORF">SAMEA2259716_01752</name>
</gene>
<organism evidence="2 3">
    <name type="scientific">Mycobacteroides abscessus subsp. massiliense</name>
    <dbReference type="NCBI Taxonomy" id="1962118"/>
    <lineage>
        <taxon>Bacteria</taxon>
        <taxon>Bacillati</taxon>
        <taxon>Actinomycetota</taxon>
        <taxon>Actinomycetes</taxon>
        <taxon>Mycobacteriales</taxon>
        <taxon>Mycobacteriaceae</taxon>
        <taxon>Mycobacteroides</taxon>
        <taxon>Mycobacteroides abscessus</taxon>
    </lineage>
</organism>
<protein>
    <recommendedName>
        <fullName evidence="4">DUF732 domain-containing protein</fullName>
    </recommendedName>
</protein>